<gene>
    <name evidence="2" type="ORF">PPERSA_04656</name>
</gene>
<organism evidence="2 3">
    <name type="scientific">Pseudocohnilembus persalinus</name>
    <name type="common">Ciliate</name>
    <dbReference type="NCBI Taxonomy" id="266149"/>
    <lineage>
        <taxon>Eukaryota</taxon>
        <taxon>Sar</taxon>
        <taxon>Alveolata</taxon>
        <taxon>Ciliophora</taxon>
        <taxon>Intramacronucleata</taxon>
        <taxon>Oligohymenophorea</taxon>
        <taxon>Scuticociliatia</taxon>
        <taxon>Philasterida</taxon>
        <taxon>Pseudocohnilembidae</taxon>
        <taxon>Pseudocohnilembus</taxon>
    </lineage>
</organism>
<keyword evidence="2" id="KW-0378">Hydrolase</keyword>
<dbReference type="Gene3D" id="3.40.50.300">
    <property type="entry name" value="P-loop containing nucleotide triphosphate hydrolases"/>
    <property type="match status" value="2"/>
</dbReference>
<dbReference type="AlphaFoldDB" id="A0A0V0QPD9"/>
<keyword evidence="3" id="KW-1185">Reference proteome</keyword>
<evidence type="ECO:0000313" key="2">
    <source>
        <dbReference type="EMBL" id="KRX03861.1"/>
    </source>
</evidence>
<dbReference type="InterPro" id="IPR050209">
    <property type="entry name" value="Rab_GTPases_membrane_traffic"/>
</dbReference>
<dbReference type="EMBL" id="LDAU01000125">
    <property type="protein sequence ID" value="KRX03861.1"/>
    <property type="molecule type" value="Genomic_DNA"/>
</dbReference>
<sequence length="306" mass="36204">MESEAVNYQVLLLGQAKTGKSQILKRFGNEDFQSRYEADQNPKHRYYKFKRGIFDINMKIWESNSVKKLKRLGTANFNPLKIDCVILIYDVSNIKSFEILDKMMGEYIQFYQYIKMEQKNENLEQNQVYSNLGVEEDTVGESGVISQGISKKQDTQNNQNLIIDEKLNQKLINNTQQFSEREKKQLIRKQEQQKNKKKQRQKIIHSDEVSSMSINSSSSSSYYDLNHMNHYDVYYREEYDNLFMAQQQQLQEGAGFIQINIIGNKFDLVKQREVQENKVQNWMKKYNIAKHTKLSAMKNIKYVSLF</sequence>
<dbReference type="InterPro" id="IPR027417">
    <property type="entry name" value="P-loop_NTPase"/>
</dbReference>
<evidence type="ECO:0000313" key="3">
    <source>
        <dbReference type="Proteomes" id="UP000054937"/>
    </source>
</evidence>
<dbReference type="PANTHER" id="PTHR47979">
    <property type="entry name" value="DRAB11-RELATED"/>
    <property type="match status" value="1"/>
</dbReference>
<comment type="caution">
    <text evidence="2">The sequence shown here is derived from an EMBL/GenBank/DDBJ whole genome shotgun (WGS) entry which is preliminary data.</text>
</comment>
<protein>
    <submittedName>
        <fullName evidence="2">p-loop containing nucleoside triphosphate hydrolase</fullName>
    </submittedName>
</protein>
<evidence type="ECO:0000256" key="1">
    <source>
        <dbReference type="SAM" id="MobiDB-lite"/>
    </source>
</evidence>
<dbReference type="InParanoid" id="A0A0V0QPD9"/>
<dbReference type="Proteomes" id="UP000054937">
    <property type="component" value="Unassembled WGS sequence"/>
</dbReference>
<accession>A0A0V0QPD9</accession>
<dbReference type="InterPro" id="IPR001806">
    <property type="entry name" value="Small_GTPase"/>
</dbReference>
<name>A0A0V0QPD9_PSEPJ</name>
<dbReference type="Pfam" id="PF00071">
    <property type="entry name" value="Ras"/>
    <property type="match status" value="2"/>
</dbReference>
<reference evidence="2 3" key="1">
    <citation type="journal article" date="2015" name="Sci. Rep.">
        <title>Genome of the facultative scuticociliatosis pathogen Pseudocohnilembus persalinus provides insight into its virulence through horizontal gene transfer.</title>
        <authorList>
            <person name="Xiong J."/>
            <person name="Wang G."/>
            <person name="Cheng J."/>
            <person name="Tian M."/>
            <person name="Pan X."/>
            <person name="Warren A."/>
            <person name="Jiang C."/>
            <person name="Yuan D."/>
            <person name="Miao W."/>
        </authorList>
    </citation>
    <scope>NUCLEOTIDE SEQUENCE [LARGE SCALE GENOMIC DNA]</scope>
    <source>
        <strain evidence="2">36N120E</strain>
    </source>
</reference>
<dbReference type="SUPFAM" id="SSF52540">
    <property type="entry name" value="P-loop containing nucleoside triphosphate hydrolases"/>
    <property type="match status" value="1"/>
</dbReference>
<dbReference type="GO" id="GO:0005525">
    <property type="term" value="F:GTP binding"/>
    <property type="evidence" value="ECO:0007669"/>
    <property type="project" value="InterPro"/>
</dbReference>
<proteinExistence type="predicted"/>
<feature type="region of interest" description="Disordered" evidence="1">
    <location>
        <begin position="180"/>
        <end position="216"/>
    </location>
</feature>
<feature type="compositionally biased region" description="Basic and acidic residues" evidence="1">
    <location>
        <begin position="180"/>
        <end position="194"/>
    </location>
</feature>
<dbReference type="GO" id="GO:0003924">
    <property type="term" value="F:GTPase activity"/>
    <property type="evidence" value="ECO:0007669"/>
    <property type="project" value="InterPro"/>
</dbReference>